<feature type="transmembrane region" description="Helical" evidence="2">
    <location>
        <begin position="75"/>
        <end position="93"/>
    </location>
</feature>
<keyword evidence="1 4" id="KW-0378">Hydrolase</keyword>
<proteinExistence type="predicted"/>
<dbReference type="PANTHER" id="PTHR43156">
    <property type="entry name" value="STAGE II SPORULATION PROTEIN E-RELATED"/>
    <property type="match status" value="1"/>
</dbReference>
<name>A0ABV6QD50_9ACTN</name>
<keyword evidence="2" id="KW-0472">Membrane</keyword>
<dbReference type="RefSeq" id="WP_380043242.1">
    <property type="nucleotide sequence ID" value="NZ_JBHLTC010000001.1"/>
</dbReference>
<dbReference type="PANTHER" id="PTHR43156:SF2">
    <property type="entry name" value="STAGE II SPORULATION PROTEIN E"/>
    <property type="match status" value="1"/>
</dbReference>
<keyword evidence="5" id="KW-1185">Reference proteome</keyword>
<dbReference type="Proteomes" id="UP001589890">
    <property type="component" value="Unassembled WGS sequence"/>
</dbReference>
<dbReference type="Gene3D" id="3.60.40.10">
    <property type="entry name" value="PPM-type phosphatase domain"/>
    <property type="match status" value="1"/>
</dbReference>
<feature type="domain" description="PPM-type phosphatase" evidence="3">
    <location>
        <begin position="157"/>
        <end position="363"/>
    </location>
</feature>
<evidence type="ECO:0000313" key="5">
    <source>
        <dbReference type="Proteomes" id="UP001589890"/>
    </source>
</evidence>
<dbReference type="EC" id="3.1.3.16" evidence="4"/>
<keyword evidence="2" id="KW-1133">Transmembrane helix</keyword>
<reference evidence="4 5" key="1">
    <citation type="submission" date="2024-09" db="EMBL/GenBank/DDBJ databases">
        <authorList>
            <person name="Sun Q."/>
            <person name="Mori K."/>
        </authorList>
    </citation>
    <scope>NUCLEOTIDE SEQUENCE [LARGE SCALE GENOMIC DNA]</scope>
    <source>
        <strain evidence="4 5">CGMCC 1.15906</strain>
    </source>
</reference>
<gene>
    <name evidence="4" type="ORF">ACFFGN_00710</name>
</gene>
<dbReference type="InterPro" id="IPR052016">
    <property type="entry name" value="Bact_Sigma-Reg"/>
</dbReference>
<organism evidence="4 5">
    <name type="scientific">Kribbella deserti</name>
    <dbReference type="NCBI Taxonomy" id="1926257"/>
    <lineage>
        <taxon>Bacteria</taxon>
        <taxon>Bacillati</taxon>
        <taxon>Actinomycetota</taxon>
        <taxon>Actinomycetes</taxon>
        <taxon>Propionibacteriales</taxon>
        <taxon>Kribbellaceae</taxon>
        <taxon>Kribbella</taxon>
    </lineage>
</organism>
<evidence type="ECO:0000256" key="1">
    <source>
        <dbReference type="ARBA" id="ARBA00022801"/>
    </source>
</evidence>
<sequence>MSSRGGPASMGASMRRAGYLSGSLVRRARESHALAAVGLMSLAVFLGVSALVMPLVIPVSALIIPVLIGGLLLKFRALVVLTCLSLALGSYAITSPTWYQPKVGIAVLAVVSWIVLAGAKVRTQLGVQGTRGESMLIELRDQLTMQGELPRLPPGWRAEVAIRSAGGASFAGDFVVSSTHDDILEVALVDVSGKGLDAGTRALLLSGAFGGLLGVVPIAEFLPAANQYLRRQDWDDDFATVVHVAVNMVTGEFEVRTAGHPPAIQFDAWSGRWQTRDADGPLLGLVDNPVFDSNHGTLKQGDALFLYSDGMVETRRRDIGLGTDRLAGHAERLVGTGFKNAAEELVHEIGGPGDDSALVLIHRQVNPADLVLPTDCRRVKSQSLLRRRRSALIRIKPRTAA</sequence>
<feature type="transmembrane region" description="Helical" evidence="2">
    <location>
        <begin position="99"/>
        <end position="119"/>
    </location>
</feature>
<comment type="caution">
    <text evidence="4">The sequence shown here is derived from an EMBL/GenBank/DDBJ whole genome shotgun (WGS) entry which is preliminary data.</text>
</comment>
<feature type="transmembrane region" description="Helical" evidence="2">
    <location>
        <begin position="202"/>
        <end position="222"/>
    </location>
</feature>
<feature type="transmembrane region" description="Helical" evidence="2">
    <location>
        <begin position="43"/>
        <end position="68"/>
    </location>
</feature>
<accession>A0ABV6QD50</accession>
<evidence type="ECO:0000256" key="2">
    <source>
        <dbReference type="SAM" id="Phobius"/>
    </source>
</evidence>
<protein>
    <submittedName>
        <fullName evidence="4">PP2C family protein-serine/threonine phosphatase</fullName>
        <ecNumber evidence="4">3.1.3.16</ecNumber>
    </submittedName>
</protein>
<dbReference type="GO" id="GO:0004722">
    <property type="term" value="F:protein serine/threonine phosphatase activity"/>
    <property type="evidence" value="ECO:0007669"/>
    <property type="project" value="UniProtKB-EC"/>
</dbReference>
<dbReference type="SMART" id="SM00331">
    <property type="entry name" value="PP2C_SIG"/>
    <property type="match status" value="1"/>
</dbReference>
<evidence type="ECO:0000313" key="4">
    <source>
        <dbReference type="EMBL" id="MFC0622564.1"/>
    </source>
</evidence>
<keyword evidence="2" id="KW-0812">Transmembrane</keyword>
<dbReference type="InterPro" id="IPR036457">
    <property type="entry name" value="PPM-type-like_dom_sf"/>
</dbReference>
<evidence type="ECO:0000259" key="3">
    <source>
        <dbReference type="SMART" id="SM00331"/>
    </source>
</evidence>
<dbReference type="EMBL" id="JBHLTC010000001">
    <property type="protein sequence ID" value="MFC0622564.1"/>
    <property type="molecule type" value="Genomic_DNA"/>
</dbReference>
<dbReference type="InterPro" id="IPR001932">
    <property type="entry name" value="PPM-type_phosphatase-like_dom"/>
</dbReference>
<dbReference type="Pfam" id="PF07228">
    <property type="entry name" value="SpoIIE"/>
    <property type="match status" value="1"/>
</dbReference>